<comment type="caution">
    <text evidence="13">The sequence shown here is derived from an EMBL/GenBank/DDBJ whole genome shotgun (WGS) entry which is preliminary data.</text>
</comment>
<keyword evidence="6 13" id="KW-0418">Kinase</keyword>
<proteinExistence type="inferred from homology"/>
<dbReference type="RefSeq" id="WP_132004706.1">
    <property type="nucleotide sequence ID" value="NZ_JABUHM010000015.1"/>
</dbReference>
<keyword evidence="10" id="KW-0119">Carbohydrate metabolism</keyword>
<evidence type="ECO:0000256" key="2">
    <source>
        <dbReference type="ARBA" id="ARBA00006479"/>
    </source>
</evidence>
<evidence type="ECO:0000256" key="11">
    <source>
        <dbReference type="ARBA" id="ARBA00038887"/>
    </source>
</evidence>
<dbReference type="Proteomes" id="UP000295689">
    <property type="component" value="Unassembled WGS sequence"/>
</dbReference>
<accession>A0A4R2BH27</accession>
<keyword evidence="9" id="KW-0460">Magnesium</keyword>
<dbReference type="PANTHER" id="PTHR42742">
    <property type="entry name" value="TRANSCRIPTIONAL REPRESSOR MPRA"/>
    <property type="match status" value="1"/>
</dbReference>
<dbReference type="InterPro" id="IPR000600">
    <property type="entry name" value="ROK"/>
</dbReference>
<dbReference type="GO" id="GO:0005524">
    <property type="term" value="F:ATP binding"/>
    <property type="evidence" value="ECO:0007669"/>
    <property type="project" value="UniProtKB-KW"/>
</dbReference>
<comment type="cofactor">
    <cofactor evidence="1">
        <name>Mg(2+)</name>
        <dbReference type="ChEBI" id="CHEBI:18420"/>
    </cofactor>
</comment>
<comment type="similarity">
    <text evidence="2">Belongs to the ROK (NagC/XylR) family.</text>
</comment>
<evidence type="ECO:0000256" key="3">
    <source>
        <dbReference type="ARBA" id="ARBA00022679"/>
    </source>
</evidence>
<dbReference type="InterPro" id="IPR049874">
    <property type="entry name" value="ROK_cs"/>
</dbReference>
<dbReference type="InterPro" id="IPR051804">
    <property type="entry name" value="Carb_Metab_Reg_Kinase/Isom"/>
</dbReference>
<dbReference type="FunFam" id="3.30.420.40:FF:000136">
    <property type="entry name" value="Putative fructokinase"/>
    <property type="match status" value="1"/>
</dbReference>
<dbReference type="Gene3D" id="3.30.420.40">
    <property type="match status" value="2"/>
</dbReference>
<comment type="catalytic activity">
    <reaction evidence="12">
        <text>D-fructose + ATP = D-fructose 6-phosphate + ADP + H(+)</text>
        <dbReference type="Rhea" id="RHEA:16125"/>
        <dbReference type="ChEBI" id="CHEBI:15378"/>
        <dbReference type="ChEBI" id="CHEBI:30616"/>
        <dbReference type="ChEBI" id="CHEBI:37721"/>
        <dbReference type="ChEBI" id="CHEBI:61527"/>
        <dbReference type="ChEBI" id="CHEBI:456216"/>
        <dbReference type="EC" id="2.7.1.4"/>
    </reaction>
</comment>
<protein>
    <recommendedName>
        <fullName evidence="11">fructokinase</fullName>
        <ecNumber evidence="11">2.7.1.4</ecNumber>
    </recommendedName>
</protein>
<dbReference type="PROSITE" id="PS01125">
    <property type="entry name" value="ROK"/>
    <property type="match status" value="1"/>
</dbReference>
<name>A0A4R2BH27_9BACI</name>
<dbReference type="EC" id="2.7.1.4" evidence="11"/>
<dbReference type="GO" id="GO:0046872">
    <property type="term" value="F:metal ion binding"/>
    <property type="evidence" value="ECO:0007669"/>
    <property type="project" value="UniProtKB-KW"/>
</dbReference>
<keyword evidence="5" id="KW-0547">Nucleotide-binding</keyword>
<organism evidence="13 14">
    <name type="scientific">Mesobacillus foraminis</name>
    <dbReference type="NCBI Taxonomy" id="279826"/>
    <lineage>
        <taxon>Bacteria</taxon>
        <taxon>Bacillati</taxon>
        <taxon>Bacillota</taxon>
        <taxon>Bacilli</taxon>
        <taxon>Bacillales</taxon>
        <taxon>Bacillaceae</taxon>
        <taxon>Mesobacillus</taxon>
    </lineage>
</organism>
<evidence type="ECO:0000256" key="6">
    <source>
        <dbReference type="ARBA" id="ARBA00022777"/>
    </source>
</evidence>
<dbReference type="GO" id="GO:0008865">
    <property type="term" value="F:fructokinase activity"/>
    <property type="evidence" value="ECO:0007669"/>
    <property type="project" value="UniProtKB-EC"/>
</dbReference>
<evidence type="ECO:0000313" key="13">
    <source>
        <dbReference type="EMBL" id="TCN26291.1"/>
    </source>
</evidence>
<evidence type="ECO:0000256" key="10">
    <source>
        <dbReference type="ARBA" id="ARBA00023277"/>
    </source>
</evidence>
<evidence type="ECO:0000256" key="7">
    <source>
        <dbReference type="ARBA" id="ARBA00022833"/>
    </source>
</evidence>
<evidence type="ECO:0000256" key="9">
    <source>
        <dbReference type="ARBA" id="ARBA00022842"/>
    </source>
</evidence>
<reference evidence="13 14" key="1">
    <citation type="journal article" date="2015" name="Stand. Genomic Sci.">
        <title>Genomic Encyclopedia of Bacterial and Archaeal Type Strains, Phase III: the genomes of soil and plant-associated and newly described type strains.</title>
        <authorList>
            <person name="Whitman W.B."/>
            <person name="Woyke T."/>
            <person name="Klenk H.P."/>
            <person name="Zhou Y."/>
            <person name="Lilburn T.G."/>
            <person name="Beck B.J."/>
            <person name="De Vos P."/>
            <person name="Vandamme P."/>
            <person name="Eisen J.A."/>
            <person name="Garrity G."/>
            <person name="Hugenholtz P."/>
            <person name="Kyrpides N.C."/>
        </authorList>
    </citation>
    <scope>NUCLEOTIDE SEQUENCE [LARGE SCALE GENOMIC DNA]</scope>
    <source>
        <strain evidence="13 14">CV53</strain>
    </source>
</reference>
<gene>
    <name evidence="13" type="ORF">EV146_104401</name>
</gene>
<dbReference type="CDD" id="cd24067">
    <property type="entry name" value="ASKHA_NBD_ROK_BsFRK-like"/>
    <property type="match status" value="1"/>
</dbReference>
<dbReference type="SUPFAM" id="SSF53067">
    <property type="entry name" value="Actin-like ATPase domain"/>
    <property type="match status" value="1"/>
</dbReference>
<evidence type="ECO:0000256" key="12">
    <source>
        <dbReference type="ARBA" id="ARBA00048451"/>
    </source>
</evidence>
<sequence length="297" mass="32185">MLIGGIEAGGTKFICGIGNEKGEILESISFPTEAPDLTLEKCIAFFKDKAVEAIGVGTFGPINLERDSSHYGFITTTPKEGWANFDFLGTLKKEFQIPMGWDTDVNAAALGESRWGAAKGLSSCIYFTIGTGIGMGALIEGNLIHGLVHPEAGHLSVRSHEKDDFRGICPFHGDCLEGMASGPAIEKRWNLKGYDIPKNHPAWDLEAYYISRAVTGAILMLSPKKIILGGGVMNQHHLFPMIRKQVQQELNQYINAEDIIFGIDDYIVPPGLGSRAGLCGALALGMDAIKNHMTFTE</sequence>
<evidence type="ECO:0000256" key="5">
    <source>
        <dbReference type="ARBA" id="ARBA00022741"/>
    </source>
</evidence>
<keyword evidence="14" id="KW-1185">Reference proteome</keyword>
<evidence type="ECO:0000256" key="4">
    <source>
        <dbReference type="ARBA" id="ARBA00022723"/>
    </source>
</evidence>
<evidence type="ECO:0000256" key="8">
    <source>
        <dbReference type="ARBA" id="ARBA00022840"/>
    </source>
</evidence>
<dbReference type="InterPro" id="IPR043129">
    <property type="entry name" value="ATPase_NBD"/>
</dbReference>
<keyword evidence="3" id="KW-0808">Transferase</keyword>
<dbReference type="PANTHER" id="PTHR42742:SF3">
    <property type="entry name" value="FRUCTOKINASE"/>
    <property type="match status" value="1"/>
</dbReference>
<dbReference type="FunFam" id="3.30.420.40:FF:000153">
    <property type="entry name" value="Putative fructokinase"/>
    <property type="match status" value="1"/>
</dbReference>
<keyword evidence="7" id="KW-0862">Zinc</keyword>
<keyword evidence="8" id="KW-0067">ATP-binding</keyword>
<dbReference type="EMBL" id="SLVV01000004">
    <property type="protein sequence ID" value="TCN26291.1"/>
    <property type="molecule type" value="Genomic_DNA"/>
</dbReference>
<keyword evidence="4" id="KW-0479">Metal-binding</keyword>
<dbReference type="AlphaFoldDB" id="A0A4R2BH27"/>
<dbReference type="Pfam" id="PF00480">
    <property type="entry name" value="ROK"/>
    <property type="match status" value="1"/>
</dbReference>
<evidence type="ECO:0000313" key="14">
    <source>
        <dbReference type="Proteomes" id="UP000295689"/>
    </source>
</evidence>
<evidence type="ECO:0000256" key="1">
    <source>
        <dbReference type="ARBA" id="ARBA00001946"/>
    </source>
</evidence>